<evidence type="ECO:0000259" key="10">
    <source>
        <dbReference type="Pfam" id="PF12627"/>
    </source>
</evidence>
<sequence length="419" mass="46010">MQPVRCLDPLPDWVSDPAVISIMQAAMAGGGRVRFVGGCVRNSLMGLPVADIDAATDVPAEEVMRRIEAAGIRAVPTGLDHGTVTAVKDHVKVEITTLRVDVETDGRRARIAYTDDWAEDAKRRDLTMNALFLDPDGTLYDPVGGLADIETGRVRFVGEAERRIQEDVLRLLRFFRFHAHYGRMAPDEDGLAACKRFAPLLPNLAGERIRDELLKLLAARDPAPTFYLMRQADVLSHALPEATHLRRLAALTLLTGEMEEAAPDPLRRLAAILPDAKAGKEVATRLRLSNAERDRLVAMLKPAADIDPAAGPQDRRRLLYAIGNETYRDLVLLDWARRLADQPGAVPAWVEAGYRVQLAAADGWVRPKLPVNGEDAMALGIPTGPAVGKLLKQVEGWWMEADFRPDRAACLARLKELAG</sequence>
<evidence type="ECO:0000256" key="7">
    <source>
        <dbReference type="ARBA" id="ARBA00022842"/>
    </source>
</evidence>
<proteinExistence type="inferred from homology"/>
<dbReference type="GO" id="GO:0000049">
    <property type="term" value="F:tRNA binding"/>
    <property type="evidence" value="ECO:0007669"/>
    <property type="project" value="TreeGrafter"/>
</dbReference>
<gene>
    <name evidence="11" type="ORF">BCL74_2237</name>
</gene>
<dbReference type="InterPro" id="IPR002646">
    <property type="entry name" value="PolA_pol_head_dom"/>
</dbReference>
<dbReference type="GO" id="GO:0008033">
    <property type="term" value="P:tRNA processing"/>
    <property type="evidence" value="ECO:0007669"/>
    <property type="project" value="UniProtKB-KW"/>
</dbReference>
<accession>A0A420WH27</accession>
<reference evidence="11 12" key="1">
    <citation type="submission" date="2018-10" db="EMBL/GenBank/DDBJ databases">
        <title>Comparative analysis of microorganisms from saline springs in Andes Mountain Range, Colombia.</title>
        <authorList>
            <person name="Rubin E."/>
        </authorList>
    </citation>
    <scope>NUCLEOTIDE SEQUENCE [LARGE SCALE GENOMIC DNA]</scope>
    <source>
        <strain evidence="11 12">USBA 36</strain>
    </source>
</reference>
<keyword evidence="8" id="KW-0694">RNA-binding</keyword>
<dbReference type="RefSeq" id="WP_121219999.1">
    <property type="nucleotide sequence ID" value="NZ_RBIG01000002.1"/>
</dbReference>
<dbReference type="EMBL" id="RBIG01000002">
    <property type="protein sequence ID" value="RKQ70293.1"/>
    <property type="molecule type" value="Genomic_DNA"/>
</dbReference>
<dbReference type="InterPro" id="IPR032828">
    <property type="entry name" value="PolyA_RNA-bd"/>
</dbReference>
<dbReference type="GO" id="GO:0046872">
    <property type="term" value="F:metal ion binding"/>
    <property type="evidence" value="ECO:0007669"/>
    <property type="project" value="UniProtKB-KW"/>
</dbReference>
<evidence type="ECO:0000256" key="8">
    <source>
        <dbReference type="RuleBase" id="RU003953"/>
    </source>
</evidence>
<dbReference type="InterPro" id="IPR050264">
    <property type="entry name" value="Bact_CCA-adding_enz_type3_sf"/>
</dbReference>
<evidence type="ECO:0000313" key="11">
    <source>
        <dbReference type="EMBL" id="RKQ70293.1"/>
    </source>
</evidence>
<comment type="cofactor">
    <cofactor evidence="1">
        <name>Mg(2+)</name>
        <dbReference type="ChEBI" id="CHEBI:18420"/>
    </cofactor>
</comment>
<dbReference type="InterPro" id="IPR043519">
    <property type="entry name" value="NT_sf"/>
</dbReference>
<dbReference type="OrthoDB" id="9805698at2"/>
<protein>
    <submittedName>
        <fullName evidence="11">Poly(A) polymerase</fullName>
    </submittedName>
</protein>
<comment type="similarity">
    <text evidence="8">Belongs to the tRNA nucleotidyltransferase/poly(A) polymerase family.</text>
</comment>
<keyword evidence="6" id="KW-0547">Nucleotide-binding</keyword>
<evidence type="ECO:0000256" key="6">
    <source>
        <dbReference type="ARBA" id="ARBA00022741"/>
    </source>
</evidence>
<evidence type="ECO:0000256" key="1">
    <source>
        <dbReference type="ARBA" id="ARBA00001946"/>
    </source>
</evidence>
<comment type="caution">
    <text evidence="11">The sequence shown here is derived from an EMBL/GenBank/DDBJ whole genome shotgun (WGS) entry which is preliminary data.</text>
</comment>
<dbReference type="PANTHER" id="PTHR46173:SF1">
    <property type="entry name" value="CCA TRNA NUCLEOTIDYLTRANSFERASE 1, MITOCHONDRIAL"/>
    <property type="match status" value="1"/>
</dbReference>
<evidence type="ECO:0000313" key="12">
    <source>
        <dbReference type="Proteomes" id="UP000277424"/>
    </source>
</evidence>
<evidence type="ECO:0000256" key="4">
    <source>
        <dbReference type="ARBA" id="ARBA00022695"/>
    </source>
</evidence>
<evidence type="ECO:0000256" key="2">
    <source>
        <dbReference type="ARBA" id="ARBA00022679"/>
    </source>
</evidence>
<keyword evidence="5" id="KW-0479">Metal-binding</keyword>
<dbReference type="CDD" id="cd05398">
    <property type="entry name" value="NT_ClassII-CCAase"/>
    <property type="match status" value="1"/>
</dbReference>
<dbReference type="GO" id="GO:0000166">
    <property type="term" value="F:nucleotide binding"/>
    <property type="evidence" value="ECO:0007669"/>
    <property type="project" value="UniProtKB-KW"/>
</dbReference>
<keyword evidence="4" id="KW-0548">Nucleotidyltransferase</keyword>
<evidence type="ECO:0000256" key="3">
    <source>
        <dbReference type="ARBA" id="ARBA00022694"/>
    </source>
</evidence>
<dbReference type="Proteomes" id="UP000277424">
    <property type="component" value="Unassembled WGS sequence"/>
</dbReference>
<dbReference type="SUPFAM" id="SSF81301">
    <property type="entry name" value="Nucleotidyltransferase"/>
    <property type="match status" value="1"/>
</dbReference>
<dbReference type="AlphaFoldDB" id="A0A420WH27"/>
<name>A0A420WH27_9PROT</name>
<dbReference type="Pfam" id="PF01743">
    <property type="entry name" value="PolyA_pol"/>
    <property type="match status" value="1"/>
</dbReference>
<feature type="domain" description="Poly A polymerase head" evidence="9">
    <location>
        <begin position="34"/>
        <end position="155"/>
    </location>
</feature>
<dbReference type="Pfam" id="PF12627">
    <property type="entry name" value="PolyA_pol_RNAbd"/>
    <property type="match status" value="1"/>
</dbReference>
<dbReference type="GO" id="GO:0016779">
    <property type="term" value="F:nucleotidyltransferase activity"/>
    <property type="evidence" value="ECO:0007669"/>
    <property type="project" value="UniProtKB-KW"/>
</dbReference>
<dbReference type="Gene3D" id="3.30.460.10">
    <property type="entry name" value="Beta Polymerase, domain 2"/>
    <property type="match status" value="1"/>
</dbReference>
<organism evidence="11 12">
    <name type="scientific">Oceanibaculum indicum</name>
    <dbReference type="NCBI Taxonomy" id="526216"/>
    <lineage>
        <taxon>Bacteria</taxon>
        <taxon>Pseudomonadati</taxon>
        <taxon>Pseudomonadota</taxon>
        <taxon>Alphaproteobacteria</taxon>
        <taxon>Rhodospirillales</taxon>
        <taxon>Oceanibaculaceae</taxon>
        <taxon>Oceanibaculum</taxon>
    </lineage>
</organism>
<evidence type="ECO:0000259" key="9">
    <source>
        <dbReference type="Pfam" id="PF01743"/>
    </source>
</evidence>
<dbReference type="Gene3D" id="1.10.3090.10">
    <property type="entry name" value="cca-adding enzyme, domain 2"/>
    <property type="match status" value="1"/>
</dbReference>
<keyword evidence="7" id="KW-0460">Magnesium</keyword>
<dbReference type="PANTHER" id="PTHR46173">
    <property type="entry name" value="CCA TRNA NUCLEOTIDYLTRANSFERASE 1, MITOCHONDRIAL"/>
    <property type="match status" value="1"/>
</dbReference>
<evidence type="ECO:0000256" key="5">
    <source>
        <dbReference type="ARBA" id="ARBA00022723"/>
    </source>
</evidence>
<keyword evidence="3" id="KW-0819">tRNA processing</keyword>
<dbReference type="SUPFAM" id="SSF81891">
    <property type="entry name" value="Poly A polymerase C-terminal region-like"/>
    <property type="match status" value="1"/>
</dbReference>
<keyword evidence="2 8" id="KW-0808">Transferase</keyword>
<feature type="domain" description="tRNA nucleotidyltransferase/poly(A) polymerase RNA and SrmB- binding" evidence="10">
    <location>
        <begin position="186"/>
        <end position="243"/>
    </location>
</feature>